<sequence>MSTVSAKIIGHPGEHPGIGVLQNIRMKRKSDVVAEREPSKPNKSKKRKKHRHQSPNDNGHLQPDTVASADCTLSTSKVESGVSRNETIASRLSQLQQLTQEISSSPESIREHIGASSGVEIISAAAELARAFARSGLLPDQFHKAKETAQEIRPLEAPPIKNKALEKAVFTHQGVTKSAPTPPGTHDSYDRLEILGDAYIEIIATRLIWDSFQNLPAGRMSQIRELLVKNETLAQFSEQFGFDKRVNIAPEIRQQPKRWVKVKGDVFEAYVAAVVLSEPINGFDFVENWLTRLWTPILLKVQPEDQASHYKEFLAKKVMGKGIKLRYINESPPISREKGIQTFFIGVYLTGWGWQDQHLGSGTGLNKGAAGNSAAKQALDNHPLIDEIHAAKTSFDEKVKAEREKAGATE</sequence>
<protein>
    <submittedName>
        <fullName evidence="1">Uncharacterized protein</fullName>
    </submittedName>
</protein>
<name>A0ACB8UUR7_9EURO</name>
<accession>A0ACB8UUR7</accession>
<comment type="caution">
    <text evidence="1">The sequence shown here is derived from an EMBL/GenBank/DDBJ whole genome shotgun (WGS) entry which is preliminary data.</text>
</comment>
<dbReference type="EMBL" id="JALBCA010000085">
    <property type="protein sequence ID" value="KAI2383706.1"/>
    <property type="molecule type" value="Genomic_DNA"/>
</dbReference>
<reference evidence="1" key="1">
    <citation type="journal article" date="2022" name="bioRxiv">
        <title>Population genetic analysis of Ophidiomyces ophidiicola, the causative agent of snake fungal disease, indicates recent introductions to the USA.</title>
        <authorList>
            <person name="Ladner J.T."/>
            <person name="Palmer J.M."/>
            <person name="Ettinger C.L."/>
            <person name="Stajich J.E."/>
            <person name="Farrell T.M."/>
            <person name="Glorioso B.M."/>
            <person name="Lawson B."/>
            <person name="Price S.J."/>
            <person name="Stengle A.G."/>
            <person name="Grear D.A."/>
            <person name="Lorch J.M."/>
        </authorList>
    </citation>
    <scope>NUCLEOTIDE SEQUENCE</scope>
    <source>
        <strain evidence="1">NWHC 24266-5</strain>
    </source>
</reference>
<evidence type="ECO:0000313" key="1">
    <source>
        <dbReference type="EMBL" id="KAI2383706.1"/>
    </source>
</evidence>
<proteinExistence type="predicted"/>
<gene>
    <name evidence="1" type="ORF">LOY88_005070</name>
</gene>
<organism evidence="1">
    <name type="scientific">Ophidiomyces ophidiicola</name>
    <dbReference type="NCBI Taxonomy" id="1387563"/>
    <lineage>
        <taxon>Eukaryota</taxon>
        <taxon>Fungi</taxon>
        <taxon>Dikarya</taxon>
        <taxon>Ascomycota</taxon>
        <taxon>Pezizomycotina</taxon>
        <taxon>Eurotiomycetes</taxon>
        <taxon>Eurotiomycetidae</taxon>
        <taxon>Onygenales</taxon>
        <taxon>Onygenaceae</taxon>
        <taxon>Ophidiomyces</taxon>
    </lineage>
</organism>